<dbReference type="PANTHER" id="PTHR24305">
    <property type="entry name" value="CYTOCHROME P450"/>
    <property type="match status" value="1"/>
</dbReference>
<feature type="binding site" description="axial binding residue" evidence="13">
    <location>
        <position position="49"/>
    </location>
    <ligand>
        <name>heme</name>
        <dbReference type="ChEBI" id="CHEBI:30413"/>
    </ligand>
    <ligandPart>
        <name>Fe</name>
        <dbReference type="ChEBI" id="CHEBI:18248"/>
    </ligandPart>
</feature>
<dbReference type="EMBL" id="NHYD01000786">
    <property type="protein sequence ID" value="PPQ93356.1"/>
    <property type="molecule type" value="Genomic_DNA"/>
</dbReference>
<dbReference type="InterPro" id="IPR002401">
    <property type="entry name" value="Cyt_P450_E_grp-I"/>
</dbReference>
<dbReference type="InterPro" id="IPR001128">
    <property type="entry name" value="Cyt_P450"/>
</dbReference>
<comment type="pathway">
    <text evidence="3">Secondary metabolite biosynthesis; terpenoid biosynthesis.</text>
</comment>
<dbReference type="Proteomes" id="UP000283269">
    <property type="component" value="Unassembled WGS sequence"/>
</dbReference>
<keyword evidence="7 13" id="KW-0479">Metal-binding</keyword>
<evidence type="ECO:0000256" key="5">
    <source>
        <dbReference type="ARBA" id="ARBA00022617"/>
    </source>
</evidence>
<evidence type="ECO:0000256" key="12">
    <source>
        <dbReference type="ARBA" id="ARBA00023136"/>
    </source>
</evidence>
<dbReference type="PRINTS" id="PR00463">
    <property type="entry name" value="EP450I"/>
</dbReference>
<keyword evidence="9" id="KW-0560">Oxidoreductase</keyword>
<dbReference type="AlphaFoldDB" id="A0A409XRN9"/>
<keyword evidence="6" id="KW-0812">Transmembrane</keyword>
<dbReference type="OrthoDB" id="6692864at2759"/>
<dbReference type="InterPro" id="IPR050121">
    <property type="entry name" value="Cytochrome_P450_monoxygenase"/>
</dbReference>
<evidence type="ECO:0000256" key="11">
    <source>
        <dbReference type="ARBA" id="ARBA00023033"/>
    </source>
</evidence>
<dbReference type="GO" id="GO:0004497">
    <property type="term" value="F:monooxygenase activity"/>
    <property type="evidence" value="ECO:0007669"/>
    <property type="project" value="UniProtKB-KW"/>
</dbReference>
<evidence type="ECO:0000256" key="9">
    <source>
        <dbReference type="ARBA" id="ARBA00023002"/>
    </source>
</evidence>
<sequence length="107" mass="12513">MPPYVIHRDKQNFSPDPDRFWPERWLATDSKVVTNQAVFLPVLLGPMNCVDKSLAQLELQVVVATLVQQFNMDLKPEWDPSNWEKDLEDYFIFVKGKLLVVLSTREH</sequence>
<keyword evidence="5 13" id="KW-0349">Heme</keyword>
<dbReference type="STRING" id="93625.A0A409XRN9"/>
<evidence type="ECO:0000256" key="13">
    <source>
        <dbReference type="PIRSR" id="PIRSR602401-1"/>
    </source>
</evidence>
<evidence type="ECO:0000256" key="4">
    <source>
        <dbReference type="ARBA" id="ARBA00010617"/>
    </source>
</evidence>
<dbReference type="PANTHER" id="PTHR24305:SF166">
    <property type="entry name" value="CYTOCHROME P450 12A4, MITOCHONDRIAL-RELATED"/>
    <property type="match status" value="1"/>
</dbReference>
<protein>
    <submittedName>
        <fullName evidence="14">Uncharacterized protein</fullName>
    </submittedName>
</protein>
<name>A0A409XRN9_PSICY</name>
<keyword evidence="8" id="KW-1133">Transmembrane helix</keyword>
<keyword evidence="11" id="KW-0503">Monooxygenase</keyword>
<dbReference type="GO" id="GO:0020037">
    <property type="term" value="F:heme binding"/>
    <property type="evidence" value="ECO:0007669"/>
    <property type="project" value="InterPro"/>
</dbReference>
<evidence type="ECO:0000256" key="10">
    <source>
        <dbReference type="ARBA" id="ARBA00023004"/>
    </source>
</evidence>
<dbReference type="SUPFAM" id="SSF48264">
    <property type="entry name" value="Cytochrome P450"/>
    <property type="match status" value="1"/>
</dbReference>
<comment type="subcellular location">
    <subcellularLocation>
        <location evidence="2">Membrane</location>
    </subcellularLocation>
</comment>
<dbReference type="InterPro" id="IPR036396">
    <property type="entry name" value="Cyt_P450_sf"/>
</dbReference>
<comment type="similarity">
    <text evidence="4">Belongs to the cytochrome P450 family.</text>
</comment>
<evidence type="ECO:0000313" key="15">
    <source>
        <dbReference type="Proteomes" id="UP000283269"/>
    </source>
</evidence>
<dbReference type="Gene3D" id="1.10.630.10">
    <property type="entry name" value="Cytochrome P450"/>
    <property type="match status" value="1"/>
</dbReference>
<dbReference type="GO" id="GO:0005506">
    <property type="term" value="F:iron ion binding"/>
    <property type="evidence" value="ECO:0007669"/>
    <property type="project" value="InterPro"/>
</dbReference>
<keyword evidence="15" id="KW-1185">Reference proteome</keyword>
<comment type="caution">
    <text evidence="14">The sequence shown here is derived from an EMBL/GenBank/DDBJ whole genome shotgun (WGS) entry which is preliminary data.</text>
</comment>
<reference evidence="14 15" key="1">
    <citation type="journal article" date="2018" name="Evol. Lett.">
        <title>Horizontal gene cluster transfer increased hallucinogenic mushroom diversity.</title>
        <authorList>
            <person name="Reynolds H.T."/>
            <person name="Vijayakumar V."/>
            <person name="Gluck-Thaler E."/>
            <person name="Korotkin H.B."/>
            <person name="Matheny P.B."/>
            <person name="Slot J.C."/>
        </authorList>
    </citation>
    <scope>NUCLEOTIDE SEQUENCE [LARGE SCALE GENOMIC DNA]</scope>
    <source>
        <strain evidence="14 15">2631</strain>
    </source>
</reference>
<gene>
    <name evidence="14" type="ORF">CVT25_014271</name>
</gene>
<evidence type="ECO:0000256" key="1">
    <source>
        <dbReference type="ARBA" id="ARBA00001971"/>
    </source>
</evidence>
<evidence type="ECO:0000256" key="6">
    <source>
        <dbReference type="ARBA" id="ARBA00022692"/>
    </source>
</evidence>
<evidence type="ECO:0000256" key="3">
    <source>
        <dbReference type="ARBA" id="ARBA00004721"/>
    </source>
</evidence>
<dbReference type="GO" id="GO:0016020">
    <property type="term" value="C:membrane"/>
    <property type="evidence" value="ECO:0007669"/>
    <property type="project" value="UniProtKB-SubCell"/>
</dbReference>
<dbReference type="Pfam" id="PF00067">
    <property type="entry name" value="p450"/>
    <property type="match status" value="1"/>
</dbReference>
<dbReference type="InParanoid" id="A0A409XRN9"/>
<proteinExistence type="inferred from homology"/>
<evidence type="ECO:0000256" key="2">
    <source>
        <dbReference type="ARBA" id="ARBA00004370"/>
    </source>
</evidence>
<dbReference type="GO" id="GO:0016705">
    <property type="term" value="F:oxidoreductase activity, acting on paired donors, with incorporation or reduction of molecular oxygen"/>
    <property type="evidence" value="ECO:0007669"/>
    <property type="project" value="InterPro"/>
</dbReference>
<keyword evidence="12" id="KW-0472">Membrane</keyword>
<organism evidence="14 15">
    <name type="scientific">Psilocybe cyanescens</name>
    <dbReference type="NCBI Taxonomy" id="93625"/>
    <lineage>
        <taxon>Eukaryota</taxon>
        <taxon>Fungi</taxon>
        <taxon>Dikarya</taxon>
        <taxon>Basidiomycota</taxon>
        <taxon>Agaricomycotina</taxon>
        <taxon>Agaricomycetes</taxon>
        <taxon>Agaricomycetidae</taxon>
        <taxon>Agaricales</taxon>
        <taxon>Agaricineae</taxon>
        <taxon>Strophariaceae</taxon>
        <taxon>Psilocybe</taxon>
    </lineage>
</organism>
<evidence type="ECO:0000313" key="14">
    <source>
        <dbReference type="EMBL" id="PPQ93356.1"/>
    </source>
</evidence>
<evidence type="ECO:0000256" key="8">
    <source>
        <dbReference type="ARBA" id="ARBA00022989"/>
    </source>
</evidence>
<accession>A0A409XRN9</accession>
<evidence type="ECO:0000256" key="7">
    <source>
        <dbReference type="ARBA" id="ARBA00022723"/>
    </source>
</evidence>
<comment type="cofactor">
    <cofactor evidence="1 13">
        <name>heme</name>
        <dbReference type="ChEBI" id="CHEBI:30413"/>
    </cofactor>
</comment>
<keyword evidence="10 13" id="KW-0408">Iron</keyword>